<evidence type="ECO:0000256" key="1">
    <source>
        <dbReference type="ARBA" id="ARBA00022801"/>
    </source>
</evidence>
<proteinExistence type="predicted"/>
<dbReference type="PANTHER" id="PTHR46398:SF7">
    <property type="entry name" value="ALPHA_BETA-HYDROLASES SUPERFAMILY PROTEIN"/>
    <property type="match status" value="1"/>
</dbReference>
<evidence type="ECO:0000313" key="5">
    <source>
        <dbReference type="EMBL" id="KAL3369157.1"/>
    </source>
</evidence>
<protein>
    <recommendedName>
        <fullName evidence="7">Calmodulin-binding heat-shock protein</fullName>
    </recommendedName>
</protein>
<dbReference type="GO" id="GO:0016787">
    <property type="term" value="F:hydrolase activity"/>
    <property type="evidence" value="ECO:0007669"/>
    <property type="project" value="UniProtKB-KW"/>
</dbReference>
<dbReference type="PANTHER" id="PTHR46398">
    <property type="entry name" value="ALPHA/BETA-HYDROLASES SUPERFAMILY PROTEIN"/>
    <property type="match status" value="1"/>
</dbReference>
<organism evidence="5 6">
    <name type="scientific">Solanum stoloniferum</name>
    <dbReference type="NCBI Taxonomy" id="62892"/>
    <lineage>
        <taxon>Eukaryota</taxon>
        <taxon>Viridiplantae</taxon>
        <taxon>Streptophyta</taxon>
        <taxon>Embryophyta</taxon>
        <taxon>Tracheophyta</taxon>
        <taxon>Spermatophyta</taxon>
        <taxon>Magnoliopsida</taxon>
        <taxon>eudicotyledons</taxon>
        <taxon>Gunneridae</taxon>
        <taxon>Pentapetalae</taxon>
        <taxon>asterids</taxon>
        <taxon>lamiids</taxon>
        <taxon>Solanales</taxon>
        <taxon>Solanaceae</taxon>
        <taxon>Solanoideae</taxon>
        <taxon>Solaneae</taxon>
        <taxon>Solanum</taxon>
    </lineage>
</organism>
<evidence type="ECO:0008006" key="7">
    <source>
        <dbReference type="Google" id="ProtNLM"/>
    </source>
</evidence>
<dbReference type="Pfam" id="PF03893">
    <property type="entry name" value="Lipase3_N"/>
    <property type="match status" value="1"/>
</dbReference>
<comment type="caution">
    <text evidence="5">The sequence shown here is derived from an EMBL/GenBank/DDBJ whole genome shotgun (WGS) entry which is preliminary data.</text>
</comment>
<evidence type="ECO:0000256" key="2">
    <source>
        <dbReference type="SAM" id="MobiDB-lite"/>
    </source>
</evidence>
<feature type="region of interest" description="Disordered" evidence="2">
    <location>
        <begin position="408"/>
        <end position="439"/>
    </location>
</feature>
<name>A0ABD2UK51_9SOLN</name>
<dbReference type="CDD" id="cd00519">
    <property type="entry name" value="Lipase_3"/>
    <property type="match status" value="1"/>
</dbReference>
<dbReference type="Pfam" id="PF01764">
    <property type="entry name" value="Lipase_3"/>
    <property type="match status" value="1"/>
</dbReference>
<dbReference type="InterPro" id="IPR005592">
    <property type="entry name" value="Mono/diacylglycerol_lipase_N"/>
</dbReference>
<accession>A0ABD2UK51</accession>
<gene>
    <name evidence="5" type="ORF">AABB24_009793</name>
</gene>
<sequence>MSVACGIECVLVVGCIRWAWKRCTYIGNNDSATWPSATCEEFEPVPRLCRTILAVYEPNLYKPKFPPPGGYRLNPDWVVKRVTYEQTSGQAPPYLIYCDHEHQEIVLAIRGLNLLSESDYKVLLDNRLGKQMFDGGYVHHGLLKSAIWVLNNEAETLSKLWIDNGRSYKMIFAGHSLGSGVASLLTIIVVNHKDRLGGVPRNLVRCYAVAPARCMSLNLAVKYADVIHSVILQDDFLPRTATPLEDIFKSIFCLPCLIFLICLRDTFIPDGRKLRDPRRLYAPGRMYHIVERRFCRCGRYPPDVRTAIPVDGRFEQIVLSCNSLSDHGIMWIEKESEKAFARLKEASAETTTSPPKVQKIERLKTLEKEHKDAIERAVSLNIPHAVGVGEEESSTQKEEEPMEDITFEASQKHDEEASTSKEASAETTTSPPKVQKIERLKTLEKEHKDAIERAVSLNIPHAVGVGEEESSTQKEEEPMEDITFEASQKHDEEASTSEAQGSDGRTNWRKVVEKLFIRDESGKLLLKRESTGPE</sequence>
<dbReference type="SUPFAM" id="SSF53474">
    <property type="entry name" value="alpha/beta-Hydrolases"/>
    <property type="match status" value="1"/>
</dbReference>
<dbReference type="Proteomes" id="UP001627284">
    <property type="component" value="Unassembled WGS sequence"/>
</dbReference>
<keyword evidence="1" id="KW-0378">Hydrolase</keyword>
<keyword evidence="6" id="KW-1185">Reference proteome</keyword>
<dbReference type="InterPro" id="IPR002921">
    <property type="entry name" value="Fungal_lipase-type"/>
</dbReference>
<reference evidence="5 6" key="1">
    <citation type="submission" date="2024-05" db="EMBL/GenBank/DDBJ databases">
        <title>De novo assembly of an allotetraploid wild potato.</title>
        <authorList>
            <person name="Hosaka A.J."/>
        </authorList>
    </citation>
    <scope>NUCLEOTIDE SEQUENCE [LARGE SCALE GENOMIC DNA]</scope>
    <source>
        <tissue evidence="5">Young leaves</tissue>
    </source>
</reference>
<dbReference type="EMBL" id="JBJKTR010000005">
    <property type="protein sequence ID" value="KAL3369157.1"/>
    <property type="molecule type" value="Genomic_DNA"/>
</dbReference>
<feature type="compositionally biased region" description="Polar residues" evidence="2">
    <location>
        <begin position="496"/>
        <end position="505"/>
    </location>
</feature>
<dbReference type="InterPro" id="IPR029058">
    <property type="entry name" value="AB_hydrolase_fold"/>
</dbReference>
<feature type="domain" description="Fungal lipase-type" evidence="3">
    <location>
        <begin position="106"/>
        <end position="242"/>
    </location>
</feature>
<feature type="compositionally biased region" description="Low complexity" evidence="2">
    <location>
        <begin position="420"/>
        <end position="430"/>
    </location>
</feature>
<feature type="region of interest" description="Disordered" evidence="2">
    <location>
        <begin position="460"/>
        <end position="508"/>
    </location>
</feature>
<dbReference type="AlphaFoldDB" id="A0ABD2UK51"/>
<evidence type="ECO:0000259" key="4">
    <source>
        <dbReference type="Pfam" id="PF03893"/>
    </source>
</evidence>
<evidence type="ECO:0000259" key="3">
    <source>
        <dbReference type="Pfam" id="PF01764"/>
    </source>
</evidence>
<dbReference type="Gene3D" id="3.40.50.1820">
    <property type="entry name" value="alpha/beta hydrolase"/>
    <property type="match status" value="1"/>
</dbReference>
<evidence type="ECO:0000313" key="6">
    <source>
        <dbReference type="Proteomes" id="UP001627284"/>
    </source>
</evidence>
<feature type="compositionally biased region" description="Basic and acidic residues" evidence="2">
    <location>
        <begin position="410"/>
        <end position="419"/>
    </location>
</feature>
<feature type="domain" description="Mono-/di-acylglycerol lipase N-terminal" evidence="4">
    <location>
        <begin position="7"/>
        <end position="72"/>
    </location>
</feature>